<dbReference type="GO" id="GO:0004668">
    <property type="term" value="F:protein-arginine deiminase activity"/>
    <property type="evidence" value="ECO:0007669"/>
    <property type="project" value="InterPro"/>
</dbReference>
<evidence type="ECO:0000313" key="3">
    <source>
        <dbReference type="Proteomes" id="UP000184275"/>
    </source>
</evidence>
<dbReference type="SUPFAM" id="SSF55909">
    <property type="entry name" value="Pentein"/>
    <property type="match status" value="1"/>
</dbReference>
<dbReference type="RefSeq" id="WP_073302058.1">
    <property type="nucleotide sequence ID" value="NZ_FRAW01000002.1"/>
</dbReference>
<keyword evidence="1" id="KW-0378">Hydrolase</keyword>
<dbReference type="Gene3D" id="3.75.10.10">
    <property type="entry name" value="L-arginine/glycine Amidinotransferase, Chain A"/>
    <property type="match status" value="1"/>
</dbReference>
<dbReference type="GO" id="GO:0047632">
    <property type="term" value="F:agmatine deiminase activity"/>
    <property type="evidence" value="ECO:0007669"/>
    <property type="project" value="TreeGrafter"/>
</dbReference>
<reference evidence="3" key="1">
    <citation type="submission" date="2016-11" db="EMBL/GenBank/DDBJ databases">
        <authorList>
            <person name="Varghese N."/>
            <person name="Submissions S."/>
        </authorList>
    </citation>
    <scope>NUCLEOTIDE SEQUENCE [LARGE SCALE GENOMIC DNA]</scope>
    <source>
        <strain evidence="3">UWOS</strain>
    </source>
</reference>
<protein>
    <submittedName>
        <fullName evidence="2">Agmatine deiminase</fullName>
    </submittedName>
</protein>
<gene>
    <name evidence="2" type="ORF">SAMN05720469_10270</name>
</gene>
<proteinExistence type="predicted"/>
<dbReference type="InterPro" id="IPR007466">
    <property type="entry name" value="Peptidyl-Arg-deiminase_porph"/>
</dbReference>
<dbReference type="GO" id="GO:0009446">
    <property type="term" value="P:putrescine biosynthetic process"/>
    <property type="evidence" value="ECO:0007669"/>
    <property type="project" value="InterPro"/>
</dbReference>
<dbReference type="PANTHER" id="PTHR31377:SF0">
    <property type="entry name" value="AGMATINE DEIMINASE-RELATED"/>
    <property type="match status" value="1"/>
</dbReference>
<dbReference type="Proteomes" id="UP000184275">
    <property type="component" value="Unassembled WGS sequence"/>
</dbReference>
<evidence type="ECO:0000313" key="2">
    <source>
        <dbReference type="EMBL" id="SHK18694.1"/>
    </source>
</evidence>
<evidence type="ECO:0000256" key="1">
    <source>
        <dbReference type="ARBA" id="ARBA00022801"/>
    </source>
</evidence>
<accession>A0A1M6QEF2</accession>
<sequence>MNLHYPAEWEKQKAIWLAFPHNTQNWTGKNRDEIFAFYYELIGICARFQPVNVLVPEDFALPALQKKIFSQAAFKPKFIPMQTDDVWIRDYGPFFVFNDNGVKKIVKFQFNAWGAKFPPWENDEQIPFQIAKKKRLAVKEFPYIFEGGAIEVNDDGLGITTLPCLVGKNRNHPKDIKHIEFAIKDALGLKDLLVLPEGLAGDHTDGHIDNAARFVSRNRIAMAWEDDQSKENFLPLQRNKVILETWIKRHYGSQAQVDTVQIPTQKKWEGNTLPASYMNFIFLNGALVYPKYEEKFDKKAEAYFKKVFPNREIIGIDCSAVIREGGSLHCISKQENESFEAKSPRDSSK</sequence>
<dbReference type="Pfam" id="PF04371">
    <property type="entry name" value="PAD_porph"/>
    <property type="match status" value="1"/>
</dbReference>
<dbReference type="AlphaFoldDB" id="A0A1M6QEF2"/>
<organism evidence="2 3">
    <name type="scientific">Fibrobacter intestinalis</name>
    <dbReference type="NCBI Taxonomy" id="28122"/>
    <lineage>
        <taxon>Bacteria</taxon>
        <taxon>Pseudomonadati</taxon>
        <taxon>Fibrobacterota</taxon>
        <taxon>Fibrobacteria</taxon>
        <taxon>Fibrobacterales</taxon>
        <taxon>Fibrobacteraceae</taxon>
        <taxon>Fibrobacter</taxon>
    </lineage>
</organism>
<keyword evidence="3" id="KW-1185">Reference proteome</keyword>
<name>A0A1M6QEF2_9BACT</name>
<dbReference type="EMBL" id="FRAW01000002">
    <property type="protein sequence ID" value="SHK18694.1"/>
    <property type="molecule type" value="Genomic_DNA"/>
</dbReference>
<dbReference type="PANTHER" id="PTHR31377">
    <property type="entry name" value="AGMATINE DEIMINASE-RELATED"/>
    <property type="match status" value="1"/>
</dbReference>